<evidence type="ECO:0000256" key="2">
    <source>
        <dbReference type="ARBA" id="ARBA00010617"/>
    </source>
</evidence>
<dbReference type="InterPro" id="IPR017972">
    <property type="entry name" value="Cyt_P450_CS"/>
</dbReference>
<evidence type="ECO:0000256" key="3">
    <source>
        <dbReference type="ARBA" id="ARBA00022617"/>
    </source>
</evidence>
<dbReference type="Gene3D" id="1.10.630.10">
    <property type="entry name" value="Cytochrome P450"/>
    <property type="match status" value="4"/>
</dbReference>
<evidence type="ECO:0000313" key="12">
    <source>
        <dbReference type="EMBL" id="KAK4484643.1"/>
    </source>
</evidence>
<evidence type="ECO:0000256" key="6">
    <source>
        <dbReference type="ARBA" id="ARBA00022989"/>
    </source>
</evidence>
<keyword evidence="6" id="KW-1133">Transmembrane helix</keyword>
<feature type="compositionally biased region" description="Pro residues" evidence="11">
    <location>
        <begin position="771"/>
        <end position="780"/>
    </location>
</feature>
<keyword evidence="4" id="KW-0812">Transmembrane</keyword>
<reference evidence="12 13" key="1">
    <citation type="journal article" date="2023" name="bioRxiv">
        <title>Genome report: Whole genome sequence and annotation of Penstemon davidsonii.</title>
        <authorList>
            <person name="Ostevik K.L."/>
            <person name="Alabady M."/>
            <person name="Zhang M."/>
            <person name="Rausher M.D."/>
        </authorList>
    </citation>
    <scope>NUCLEOTIDE SEQUENCE [LARGE SCALE GENOMIC DNA]</scope>
    <source>
        <strain evidence="12">DNT005</strain>
        <tissue evidence="12">Whole leaf</tissue>
    </source>
</reference>
<keyword evidence="10" id="KW-0472">Membrane</keyword>
<comment type="caution">
    <text evidence="12">The sequence shown here is derived from an EMBL/GenBank/DDBJ whole genome shotgun (WGS) entry which is preliminary data.</text>
</comment>
<keyword evidence="5" id="KW-0479">Metal-binding</keyword>
<evidence type="ECO:0000256" key="7">
    <source>
        <dbReference type="ARBA" id="ARBA00023002"/>
    </source>
</evidence>
<dbReference type="InterPro" id="IPR036396">
    <property type="entry name" value="Cyt_P450_sf"/>
</dbReference>
<proteinExistence type="inferred from homology"/>
<evidence type="ECO:0000256" key="9">
    <source>
        <dbReference type="ARBA" id="ARBA00023033"/>
    </source>
</evidence>
<feature type="region of interest" description="Disordered" evidence="11">
    <location>
        <begin position="771"/>
        <end position="790"/>
    </location>
</feature>
<dbReference type="PANTHER" id="PTHR24282">
    <property type="entry name" value="CYTOCHROME P450 FAMILY MEMBER"/>
    <property type="match status" value="1"/>
</dbReference>
<dbReference type="InterPro" id="IPR002401">
    <property type="entry name" value="Cyt_P450_E_grp-I"/>
</dbReference>
<dbReference type="InterPro" id="IPR001128">
    <property type="entry name" value="Cyt_P450"/>
</dbReference>
<dbReference type="PANTHER" id="PTHR24282:SF273">
    <property type="entry name" value="CYTOCHROME P450 CYP72A219-LIKE"/>
    <property type="match status" value="1"/>
</dbReference>
<evidence type="ECO:0000256" key="1">
    <source>
        <dbReference type="ARBA" id="ARBA00004167"/>
    </source>
</evidence>
<dbReference type="SUPFAM" id="SSF48264">
    <property type="entry name" value="Cytochrome P450"/>
    <property type="match status" value="3"/>
</dbReference>
<comment type="similarity">
    <text evidence="2">Belongs to the cytochrome P450 family.</text>
</comment>
<sequence length="1310" mass="150167">MNDLIKVIKSEQSKSIQFSDDLPSHIMHYYHQIIHKYGQNSFIWFGPSPRLCISDPQIIKEILTKPELFHKTLPDAIGETIAGGLLYLEDEKWNKHRKLVNPAFHLQKLKNMTRAIRLSCLNVTDKWEALVSSNNGKPQEIDVWPYFEDLSGDMISRVGFGSSHEQGRRIFELQKEQVKLVLQLMQFLFIPGFRHIPTKSNRRMKSISKEIQSVLKGLINQRDKEMERGEAINDDLLGILMESNIREIQEHGNKSMGMSIEEVIEECKLFYFAGSETTSSLLLWTMVMLSIHQDWQTRAREEVLQFFGKNEPTFDGLNRLKIVTMIIHEVLRLYTPIPMTARSPIKKVKVGNLTLPVGVHVLLLIGLLHHDPKIWGEDVNEFKPERFSEGISNATNVQFSFIPFSSGPRICIGQHLAMIEVKMALAMILQKFSFELSPSYLHAPFAIFTLQPKSESFHMVWTFTKTVCNLSTYYQRDLTKPELFHKTLPDAIGETVAGGLLYYEDEKWTKHRKLINPAFHLQKLKNMTRAIRLCCSNVTDKWESLVSSNNGKPQEIDVWPYFEDLSGDMISRGIINQRNKEMERGEAINDDLLGILLESNIREIQEHGNKNMGMIIEEVIEECKLFYFAGSETTSSLLLWTMLMLSIHQDWQTRAREEVLQFFGKNEPTFDGLNRLKIVLWLYTLAPLIARSPTNKVKVGNLTLLVRVHVLLQIGLLHHDPNIWGEDVNEFKPERFSDGISNATNVQFSFIPFSSGLRSCFGQHLAMIEVPPPHPSPPYPDSQAAAEPRPPSTWVLRSQAGGGLGPKIPGRRQSGNWGSGEWWPKKLEKFLRKQGLDGNPYRLLLGDMNDLIKVIKSEQSKSIQFSDDLPSHIMPYYQQSIHKYGQNSFIWFGPSPRLNITNPEMIKEILSKPELFHKPLPDPIGETIAGGLFSLEDEKWAKHRRLINPAFHLDKLKNMTRAIRLSCSNVTDKWEALVSSNNGKPREIDVWPYFEDLSGDMISRVGFGSSHDQGRRIFELQKEQVKLVLQLMQFLFIPGFRHIPTKSNKRMKSISYELQSLLKGVINQREKAMKRGEAVNDDLLGILMESNIRETQQHGTKNMGMSIEDVIEECKLFYFAGSETTSSLLVWTMVMLSKHQEWQTRAREEVLQFFGKNEPTFDGLNRLKIVTMILHEVLRLYTPAPLLVRSPIKKVKVGNLTLPVGVHVMLQIGLLHHDPKIWGEDVNEFKPERFSEGILNATNVQFSFIPFSLGPRICIGQHLAMIEAKMALAMILQKFSFELSSSYLHAPFAILTLQPKYGAPLLFHKF</sequence>
<dbReference type="EMBL" id="JAYDYQ010002533">
    <property type="protein sequence ID" value="KAK4484643.1"/>
    <property type="molecule type" value="Genomic_DNA"/>
</dbReference>
<dbReference type="Proteomes" id="UP001291926">
    <property type="component" value="Unassembled WGS sequence"/>
</dbReference>
<keyword evidence="13" id="KW-1185">Reference proteome</keyword>
<dbReference type="PRINTS" id="PR00463">
    <property type="entry name" value="EP450I"/>
</dbReference>
<evidence type="ECO:0008006" key="14">
    <source>
        <dbReference type="Google" id="ProtNLM"/>
    </source>
</evidence>
<keyword evidence="3" id="KW-0349">Heme</keyword>
<keyword evidence="9" id="KW-0503">Monooxygenase</keyword>
<gene>
    <name evidence="12" type="ORF">RD792_007232</name>
</gene>
<evidence type="ECO:0000313" key="13">
    <source>
        <dbReference type="Proteomes" id="UP001291926"/>
    </source>
</evidence>
<evidence type="ECO:0000256" key="8">
    <source>
        <dbReference type="ARBA" id="ARBA00023004"/>
    </source>
</evidence>
<evidence type="ECO:0000256" key="5">
    <source>
        <dbReference type="ARBA" id="ARBA00022723"/>
    </source>
</evidence>
<keyword evidence="7" id="KW-0560">Oxidoreductase</keyword>
<dbReference type="PRINTS" id="PR00385">
    <property type="entry name" value="P450"/>
</dbReference>
<evidence type="ECO:0000256" key="10">
    <source>
        <dbReference type="ARBA" id="ARBA00023136"/>
    </source>
</evidence>
<accession>A0ABR0D7N5</accession>
<protein>
    <recommendedName>
        <fullName evidence="14">Cytochrome P450</fullName>
    </recommendedName>
</protein>
<dbReference type="InterPro" id="IPR050665">
    <property type="entry name" value="Cytochrome_P450_Monooxygen"/>
</dbReference>
<evidence type="ECO:0000256" key="11">
    <source>
        <dbReference type="SAM" id="MobiDB-lite"/>
    </source>
</evidence>
<dbReference type="Pfam" id="PF00067">
    <property type="entry name" value="p450"/>
    <property type="match status" value="3"/>
</dbReference>
<dbReference type="PROSITE" id="PS00086">
    <property type="entry name" value="CYTOCHROME_P450"/>
    <property type="match status" value="3"/>
</dbReference>
<name>A0ABR0D7N5_9LAMI</name>
<comment type="subcellular location">
    <subcellularLocation>
        <location evidence="1">Membrane</location>
        <topology evidence="1">Single-pass membrane protein</topology>
    </subcellularLocation>
</comment>
<evidence type="ECO:0000256" key="4">
    <source>
        <dbReference type="ARBA" id="ARBA00022692"/>
    </source>
</evidence>
<organism evidence="12 13">
    <name type="scientific">Penstemon davidsonii</name>
    <dbReference type="NCBI Taxonomy" id="160366"/>
    <lineage>
        <taxon>Eukaryota</taxon>
        <taxon>Viridiplantae</taxon>
        <taxon>Streptophyta</taxon>
        <taxon>Embryophyta</taxon>
        <taxon>Tracheophyta</taxon>
        <taxon>Spermatophyta</taxon>
        <taxon>Magnoliopsida</taxon>
        <taxon>eudicotyledons</taxon>
        <taxon>Gunneridae</taxon>
        <taxon>Pentapetalae</taxon>
        <taxon>asterids</taxon>
        <taxon>lamiids</taxon>
        <taxon>Lamiales</taxon>
        <taxon>Plantaginaceae</taxon>
        <taxon>Cheloneae</taxon>
        <taxon>Penstemon</taxon>
    </lineage>
</organism>
<keyword evidence="8" id="KW-0408">Iron</keyword>